<dbReference type="WBParaSite" id="SSLN_0001854901-mRNA-1">
    <property type="protein sequence ID" value="SSLN_0001854901-mRNA-1"/>
    <property type="gene ID" value="SSLN_0001854901"/>
</dbReference>
<reference evidence="1" key="1">
    <citation type="submission" date="2016-06" db="UniProtKB">
        <authorList>
            <consortium name="WormBaseParasite"/>
        </authorList>
    </citation>
    <scope>IDENTIFICATION</scope>
</reference>
<proteinExistence type="predicted"/>
<sequence length="105" mass="11997">LLERVKEIFERSPGNYFVLDKHHLISSITEVIPSKPDCVQEFFFSIFAFMVERMCYVPLQELNSVALLLRNCNQTLDAIANLSERLAFLAHSLQPEQNAGINLAE</sequence>
<evidence type="ECO:0000313" key="1">
    <source>
        <dbReference type="WBParaSite" id="SSLN_0001854901-mRNA-1"/>
    </source>
</evidence>
<name>A0A183TN26_SCHSO</name>
<accession>A0A183TN26</accession>
<organism evidence="1">
    <name type="scientific">Schistocephalus solidus</name>
    <name type="common">Tapeworm</name>
    <dbReference type="NCBI Taxonomy" id="70667"/>
    <lineage>
        <taxon>Eukaryota</taxon>
        <taxon>Metazoa</taxon>
        <taxon>Spiralia</taxon>
        <taxon>Lophotrochozoa</taxon>
        <taxon>Platyhelminthes</taxon>
        <taxon>Cestoda</taxon>
        <taxon>Eucestoda</taxon>
        <taxon>Diphyllobothriidea</taxon>
        <taxon>Diphyllobothriidae</taxon>
        <taxon>Schistocephalus</taxon>
    </lineage>
</organism>
<protein>
    <submittedName>
        <fullName evidence="1">Exocyst complex component Sec10</fullName>
    </submittedName>
</protein>
<dbReference type="AlphaFoldDB" id="A0A183TN26"/>